<proteinExistence type="predicted"/>
<keyword evidence="2" id="KW-1185">Reference proteome</keyword>
<protein>
    <recommendedName>
        <fullName evidence="3">F-box domain-containing protein</fullName>
    </recommendedName>
</protein>
<evidence type="ECO:0008006" key="3">
    <source>
        <dbReference type="Google" id="ProtNLM"/>
    </source>
</evidence>
<sequence length="432" mass="48877">MELSAKNPGQIIISALEGFAERTKATRNEPLNFPWPFRQFASQLSDDTDYVELRSNLRVAESVEELLQRMLTSASAVVADLKPKFNDMANRRKFRTLPDEILAIVIEMAYSSLYDGLERLWMLRDLSSVSRRFRRIVIGLPILWSDISSVFLDHKHIKLFASRVSIPAISFSLDGGMEQKPKESEQIYILGAYRLAISGTISSRIRSLRIRISDTDVSYLQKIIQICSNVSLPVLSELYLGSRCEIARQCQSLCYDWSMPSINKLHVVDFLPNLPSCVLSRISSCSIEANRDLGEEGDGWRGEEILVFLLSLTAVKDLLVAVCFFDFLDEFKSKGDHRMDSVESLVLVLQSMEVAVDENIIDVVKFPSITTFKLDLGLGGIEHIDQVLRDIKFMLPPTSITDVTLTTGIEYESYYKLGPPMRLENGVNHFEV</sequence>
<reference evidence="1 2" key="1">
    <citation type="submission" date="2015-04" db="EMBL/GenBank/DDBJ databases">
        <title>Complete genome sequence of Schizopora paradoxa KUC8140, a cosmopolitan wood degrader in East Asia.</title>
        <authorList>
            <consortium name="DOE Joint Genome Institute"/>
            <person name="Min B."/>
            <person name="Park H."/>
            <person name="Jang Y."/>
            <person name="Kim J.-J."/>
            <person name="Kim K.H."/>
            <person name="Pangilinan J."/>
            <person name="Lipzen A."/>
            <person name="Riley R."/>
            <person name="Grigoriev I.V."/>
            <person name="Spatafora J.W."/>
            <person name="Choi I.-G."/>
        </authorList>
    </citation>
    <scope>NUCLEOTIDE SEQUENCE [LARGE SCALE GENOMIC DNA]</scope>
    <source>
        <strain evidence="1 2">KUC8140</strain>
    </source>
</reference>
<dbReference type="InParanoid" id="A0A0H2RED7"/>
<accession>A0A0H2RED7</accession>
<organism evidence="1 2">
    <name type="scientific">Schizopora paradoxa</name>
    <dbReference type="NCBI Taxonomy" id="27342"/>
    <lineage>
        <taxon>Eukaryota</taxon>
        <taxon>Fungi</taxon>
        <taxon>Dikarya</taxon>
        <taxon>Basidiomycota</taxon>
        <taxon>Agaricomycotina</taxon>
        <taxon>Agaricomycetes</taxon>
        <taxon>Hymenochaetales</taxon>
        <taxon>Schizoporaceae</taxon>
        <taxon>Schizopora</taxon>
    </lineage>
</organism>
<evidence type="ECO:0000313" key="1">
    <source>
        <dbReference type="EMBL" id="KLO10210.1"/>
    </source>
</evidence>
<dbReference type="Proteomes" id="UP000053477">
    <property type="component" value="Unassembled WGS sequence"/>
</dbReference>
<dbReference type="EMBL" id="KQ086033">
    <property type="protein sequence ID" value="KLO10210.1"/>
    <property type="molecule type" value="Genomic_DNA"/>
</dbReference>
<evidence type="ECO:0000313" key="2">
    <source>
        <dbReference type="Proteomes" id="UP000053477"/>
    </source>
</evidence>
<name>A0A0H2RED7_9AGAM</name>
<dbReference type="OrthoDB" id="2269034at2759"/>
<gene>
    <name evidence="1" type="ORF">SCHPADRAFT_530148</name>
</gene>
<dbReference type="AlphaFoldDB" id="A0A0H2RED7"/>